<comment type="similarity">
    <text evidence="3">In the C-terminal section; belongs to the transpeptidase family.</text>
</comment>
<dbReference type="InterPro" id="IPR012338">
    <property type="entry name" value="Beta-lactam/transpept-like"/>
</dbReference>
<dbReference type="GO" id="GO:0006508">
    <property type="term" value="P:proteolysis"/>
    <property type="evidence" value="ECO:0007669"/>
    <property type="project" value="UniProtKB-KW"/>
</dbReference>
<evidence type="ECO:0000256" key="14">
    <source>
        <dbReference type="ARBA" id="ARBA00023136"/>
    </source>
</evidence>
<evidence type="ECO:0000256" key="8">
    <source>
        <dbReference type="ARBA" id="ARBA00022679"/>
    </source>
</evidence>
<evidence type="ECO:0000256" key="15">
    <source>
        <dbReference type="ARBA" id="ARBA00023268"/>
    </source>
</evidence>
<dbReference type="InterPro" id="IPR036950">
    <property type="entry name" value="PBP_transglycosylase"/>
</dbReference>
<dbReference type="FunFam" id="1.10.3810.10:FF:000003">
    <property type="entry name" value="Penicillin-binding protein 1a"/>
    <property type="match status" value="1"/>
</dbReference>
<evidence type="ECO:0000256" key="7">
    <source>
        <dbReference type="ARBA" id="ARBA00022676"/>
    </source>
</evidence>
<name>A0A1V1PHT8_9BACT</name>
<accession>A0A1V1PHT8</accession>
<feature type="domain" description="Penicillin-binding protein transpeptidase" evidence="20">
    <location>
        <begin position="318"/>
        <end position="474"/>
    </location>
</feature>
<dbReference type="GO" id="GO:0008658">
    <property type="term" value="F:penicillin binding"/>
    <property type="evidence" value="ECO:0007669"/>
    <property type="project" value="InterPro"/>
</dbReference>
<dbReference type="Pfam" id="PF00912">
    <property type="entry name" value="Transgly"/>
    <property type="match status" value="1"/>
</dbReference>
<evidence type="ECO:0000256" key="11">
    <source>
        <dbReference type="ARBA" id="ARBA00022960"/>
    </source>
</evidence>
<dbReference type="SUPFAM" id="SSF53955">
    <property type="entry name" value="Lysozyme-like"/>
    <property type="match status" value="1"/>
</dbReference>
<dbReference type="PANTHER" id="PTHR32282">
    <property type="entry name" value="BINDING PROTEIN TRANSPEPTIDASE, PUTATIVE-RELATED"/>
    <property type="match status" value="1"/>
</dbReference>
<evidence type="ECO:0000259" key="20">
    <source>
        <dbReference type="Pfam" id="PF00905"/>
    </source>
</evidence>
<dbReference type="GO" id="GO:0071555">
    <property type="term" value="P:cell wall organization"/>
    <property type="evidence" value="ECO:0007669"/>
    <property type="project" value="UniProtKB-KW"/>
</dbReference>
<dbReference type="GO" id="GO:0008360">
    <property type="term" value="P:regulation of cell shape"/>
    <property type="evidence" value="ECO:0007669"/>
    <property type="project" value="UniProtKB-KW"/>
</dbReference>
<keyword evidence="12" id="KW-0573">Peptidoglycan synthesis</keyword>
<evidence type="ECO:0000313" key="23">
    <source>
        <dbReference type="Proteomes" id="UP000189670"/>
    </source>
</evidence>
<gene>
    <name evidence="22" type="ORF">OMM_00207</name>
</gene>
<protein>
    <recommendedName>
        <fullName evidence="17">peptidoglycan glycosyltransferase</fullName>
        <ecNumber evidence="17">2.4.99.28</ecNumber>
    </recommendedName>
</protein>
<keyword evidence="16" id="KW-0961">Cell wall biogenesis/degradation</keyword>
<keyword evidence="10" id="KW-0378">Hydrolase</keyword>
<dbReference type="NCBIfam" id="TIGR02074">
    <property type="entry name" value="PBP_1a_fam"/>
    <property type="match status" value="1"/>
</dbReference>
<evidence type="ECO:0000313" key="22">
    <source>
        <dbReference type="EMBL" id="ETR74437.1"/>
    </source>
</evidence>
<dbReference type="Gene3D" id="3.40.710.10">
    <property type="entry name" value="DD-peptidase/beta-lactamase superfamily"/>
    <property type="match status" value="1"/>
</dbReference>
<dbReference type="InterPro" id="IPR001264">
    <property type="entry name" value="Glyco_trans_51"/>
</dbReference>
<evidence type="ECO:0000256" key="9">
    <source>
        <dbReference type="ARBA" id="ARBA00022692"/>
    </source>
</evidence>
<dbReference type="Pfam" id="PF00905">
    <property type="entry name" value="Transpeptidase"/>
    <property type="match status" value="1"/>
</dbReference>
<dbReference type="Proteomes" id="UP000189670">
    <property type="component" value="Unassembled WGS sequence"/>
</dbReference>
<dbReference type="PANTHER" id="PTHR32282:SF27">
    <property type="entry name" value="PENICILLIN-BINDING PROTEIN 1A"/>
    <property type="match status" value="1"/>
</dbReference>
<comment type="similarity">
    <text evidence="4">In the N-terminal section; belongs to the glycosyltransferase 51 family.</text>
</comment>
<dbReference type="GO" id="GO:0008955">
    <property type="term" value="F:peptidoglycan glycosyltransferase activity"/>
    <property type="evidence" value="ECO:0007669"/>
    <property type="project" value="UniProtKB-EC"/>
</dbReference>
<sequence>MWGLIACIFIGLLLAGFVYIIKRNIPDFSSLKDYDPPVTTQVFDARKNVIAEFFYQRRFVKPLPLIPKRLIQAFISAEDARFYQHEGYDIKSIIRAFIKNMVAGRIVQGGSTITQQTARSFLTTRHKSYLRKLQEVILAYQLEQTFSKDHILFLYLNQIYLGYGAYGVEAASQNYFGKSINQMTLAECAALAGLPQAPARYAPDKNFSAFKARQKYVLKRMYNEGYITENDARQAFKQPLNIQPRKNHFTDNAPYFSEHVRIELENCLGAESLYNDGLRIYTTVDMQIQSTAQKALNNGLKAIEKRHNYPENTPRLQGALICMDLRNGHIKALVGGRDFSQSKFNRAVQAIRQPGSSFKPIIYSAALDAGFTAASIIIDAPIVMKDDEHDFVWKPDNYEKTFYGPTTLRRALALSRNLVTIKLLQKVGVEKVIDYARQLGITSPIQKDLSIALGSSGVSLIELIRAYAVFASGGF</sequence>
<dbReference type="EC" id="2.4.99.28" evidence="17"/>
<dbReference type="InterPro" id="IPR001460">
    <property type="entry name" value="PCN-bd_Tpept"/>
</dbReference>
<evidence type="ECO:0000259" key="21">
    <source>
        <dbReference type="Pfam" id="PF00912"/>
    </source>
</evidence>
<evidence type="ECO:0000256" key="3">
    <source>
        <dbReference type="ARBA" id="ARBA00007090"/>
    </source>
</evidence>
<evidence type="ECO:0000256" key="18">
    <source>
        <dbReference type="ARBA" id="ARBA00049902"/>
    </source>
</evidence>
<keyword evidence="6" id="KW-0645">Protease</keyword>
<dbReference type="GO" id="GO:0016020">
    <property type="term" value="C:membrane"/>
    <property type="evidence" value="ECO:0007669"/>
    <property type="project" value="UniProtKB-SubCell"/>
</dbReference>
<evidence type="ECO:0000256" key="12">
    <source>
        <dbReference type="ARBA" id="ARBA00022984"/>
    </source>
</evidence>
<comment type="pathway">
    <text evidence="19">Glycan biosynthesis.</text>
</comment>
<evidence type="ECO:0000256" key="17">
    <source>
        <dbReference type="ARBA" id="ARBA00044770"/>
    </source>
</evidence>
<evidence type="ECO:0000256" key="6">
    <source>
        <dbReference type="ARBA" id="ARBA00022670"/>
    </source>
</evidence>
<evidence type="ECO:0000256" key="1">
    <source>
        <dbReference type="ARBA" id="ARBA00004370"/>
    </source>
</evidence>
<evidence type="ECO:0000256" key="5">
    <source>
        <dbReference type="ARBA" id="ARBA00022645"/>
    </source>
</evidence>
<keyword evidence="9" id="KW-0812">Transmembrane</keyword>
<dbReference type="UniPathway" id="UPA00219"/>
<dbReference type="GO" id="GO:0030288">
    <property type="term" value="C:outer membrane-bounded periplasmic space"/>
    <property type="evidence" value="ECO:0007669"/>
    <property type="project" value="TreeGrafter"/>
</dbReference>
<keyword evidence="5" id="KW-0121">Carboxypeptidase</keyword>
<keyword evidence="15" id="KW-0511">Multifunctional enzyme</keyword>
<reference evidence="23" key="1">
    <citation type="submission" date="2012-11" db="EMBL/GenBank/DDBJ databases">
        <authorList>
            <person name="Lucero-Rivera Y.E."/>
            <person name="Tovar-Ramirez D."/>
        </authorList>
    </citation>
    <scope>NUCLEOTIDE SEQUENCE [LARGE SCALE GENOMIC DNA]</scope>
    <source>
        <strain evidence="23">Araruama</strain>
    </source>
</reference>
<keyword evidence="8" id="KW-0808">Transferase</keyword>
<dbReference type="GO" id="GO:0004180">
    <property type="term" value="F:carboxypeptidase activity"/>
    <property type="evidence" value="ECO:0007669"/>
    <property type="project" value="UniProtKB-KW"/>
</dbReference>
<keyword evidence="11" id="KW-0133">Cell shape</keyword>
<keyword evidence="13" id="KW-1133">Transmembrane helix</keyword>
<comment type="caution">
    <text evidence="22">The sequence shown here is derived from an EMBL/GenBank/DDBJ whole genome shotgun (WGS) entry which is preliminary data.</text>
</comment>
<comment type="subcellular location">
    <subcellularLocation>
        <location evidence="1">Membrane</location>
    </subcellularLocation>
</comment>
<evidence type="ECO:0000256" key="2">
    <source>
        <dbReference type="ARBA" id="ARBA00004752"/>
    </source>
</evidence>
<keyword evidence="14" id="KW-0472">Membrane</keyword>
<comment type="pathway">
    <text evidence="2">Cell wall biogenesis; peptidoglycan biosynthesis.</text>
</comment>
<evidence type="ECO:0000256" key="10">
    <source>
        <dbReference type="ARBA" id="ARBA00022801"/>
    </source>
</evidence>
<evidence type="ECO:0000256" key="13">
    <source>
        <dbReference type="ARBA" id="ARBA00022989"/>
    </source>
</evidence>
<organism evidence="22 23">
    <name type="scientific">Candidatus Magnetoglobus multicellularis str. Araruama</name>
    <dbReference type="NCBI Taxonomy" id="890399"/>
    <lineage>
        <taxon>Bacteria</taxon>
        <taxon>Pseudomonadati</taxon>
        <taxon>Thermodesulfobacteriota</taxon>
        <taxon>Desulfobacteria</taxon>
        <taxon>Desulfobacterales</taxon>
        <taxon>Desulfobacteraceae</taxon>
        <taxon>Candidatus Magnetoglobus</taxon>
    </lineage>
</organism>
<dbReference type="Gene3D" id="1.10.3810.10">
    <property type="entry name" value="Biosynthetic peptidoglycan transglycosylase-like"/>
    <property type="match status" value="1"/>
</dbReference>
<keyword evidence="7" id="KW-0328">Glycosyltransferase</keyword>
<dbReference type="GO" id="GO:0009252">
    <property type="term" value="P:peptidoglycan biosynthetic process"/>
    <property type="evidence" value="ECO:0007669"/>
    <property type="project" value="UniProtKB-UniPathway"/>
</dbReference>
<dbReference type="InterPro" id="IPR023346">
    <property type="entry name" value="Lysozyme-like_dom_sf"/>
</dbReference>
<comment type="catalytic activity">
    <reaction evidence="18">
        <text>[GlcNAc-(1-&gt;4)-Mur2Ac(oyl-L-Ala-gamma-D-Glu-L-Lys-D-Ala-D-Ala)](n)-di-trans,octa-cis-undecaprenyl diphosphate + beta-D-GlcNAc-(1-&gt;4)-Mur2Ac(oyl-L-Ala-gamma-D-Glu-L-Lys-D-Ala-D-Ala)-di-trans,octa-cis-undecaprenyl diphosphate = [GlcNAc-(1-&gt;4)-Mur2Ac(oyl-L-Ala-gamma-D-Glu-L-Lys-D-Ala-D-Ala)](n+1)-di-trans,octa-cis-undecaprenyl diphosphate + di-trans,octa-cis-undecaprenyl diphosphate + H(+)</text>
        <dbReference type="Rhea" id="RHEA:23708"/>
        <dbReference type="Rhea" id="RHEA-COMP:9602"/>
        <dbReference type="Rhea" id="RHEA-COMP:9603"/>
        <dbReference type="ChEBI" id="CHEBI:15378"/>
        <dbReference type="ChEBI" id="CHEBI:58405"/>
        <dbReference type="ChEBI" id="CHEBI:60033"/>
        <dbReference type="ChEBI" id="CHEBI:78435"/>
        <dbReference type="EC" id="2.4.99.28"/>
    </reaction>
</comment>
<proteinExistence type="inferred from homology"/>
<dbReference type="InterPro" id="IPR050396">
    <property type="entry name" value="Glycosyltr_51/Transpeptidase"/>
</dbReference>
<feature type="domain" description="Glycosyl transferase family 51" evidence="21">
    <location>
        <begin position="48"/>
        <end position="221"/>
    </location>
</feature>
<evidence type="ECO:0000256" key="16">
    <source>
        <dbReference type="ARBA" id="ARBA00023316"/>
    </source>
</evidence>
<dbReference type="EMBL" id="ATBP01000007">
    <property type="protein sequence ID" value="ETR74437.1"/>
    <property type="molecule type" value="Genomic_DNA"/>
</dbReference>
<dbReference type="SUPFAM" id="SSF56601">
    <property type="entry name" value="beta-lactamase/transpeptidase-like"/>
    <property type="match status" value="1"/>
</dbReference>
<evidence type="ECO:0000256" key="19">
    <source>
        <dbReference type="ARBA" id="ARBA00060592"/>
    </source>
</evidence>
<dbReference type="AlphaFoldDB" id="A0A1V1PHT8"/>
<evidence type="ECO:0000256" key="4">
    <source>
        <dbReference type="ARBA" id="ARBA00007739"/>
    </source>
</evidence>